<keyword evidence="1" id="KW-0732">Signal</keyword>
<dbReference type="Proteomes" id="UP000887575">
    <property type="component" value="Unassembled WGS sequence"/>
</dbReference>
<name>A0AAF3J569_9BILA</name>
<dbReference type="WBParaSite" id="MBELARI_LOCUS16911">
    <property type="protein sequence ID" value="MBELARI_LOCUS16911"/>
    <property type="gene ID" value="MBELARI_LOCUS16911"/>
</dbReference>
<accession>A0AAF3J569</accession>
<sequence length="87" mass="10291">MRSTMRESCVMIVLVSSLLLFISPIHSTQEVFDRLRFRFNNAPQPLYPSSISSSKPERISMERLQSLIDKYRNWKAKRPFEKEVTQI</sequence>
<feature type="chain" id="PRO_5042294098" evidence="1">
    <location>
        <begin position="28"/>
        <end position="87"/>
    </location>
</feature>
<proteinExistence type="predicted"/>
<organism evidence="2 3">
    <name type="scientific">Mesorhabditis belari</name>
    <dbReference type="NCBI Taxonomy" id="2138241"/>
    <lineage>
        <taxon>Eukaryota</taxon>
        <taxon>Metazoa</taxon>
        <taxon>Ecdysozoa</taxon>
        <taxon>Nematoda</taxon>
        <taxon>Chromadorea</taxon>
        <taxon>Rhabditida</taxon>
        <taxon>Rhabditina</taxon>
        <taxon>Rhabditomorpha</taxon>
        <taxon>Rhabditoidea</taxon>
        <taxon>Rhabditidae</taxon>
        <taxon>Mesorhabditinae</taxon>
        <taxon>Mesorhabditis</taxon>
    </lineage>
</organism>
<evidence type="ECO:0000256" key="1">
    <source>
        <dbReference type="SAM" id="SignalP"/>
    </source>
</evidence>
<reference evidence="3" key="1">
    <citation type="submission" date="2024-02" db="UniProtKB">
        <authorList>
            <consortium name="WormBaseParasite"/>
        </authorList>
    </citation>
    <scope>IDENTIFICATION</scope>
</reference>
<keyword evidence="2" id="KW-1185">Reference proteome</keyword>
<evidence type="ECO:0000313" key="2">
    <source>
        <dbReference type="Proteomes" id="UP000887575"/>
    </source>
</evidence>
<protein>
    <submittedName>
        <fullName evidence="3">Uncharacterized protein</fullName>
    </submittedName>
</protein>
<feature type="signal peptide" evidence="1">
    <location>
        <begin position="1"/>
        <end position="27"/>
    </location>
</feature>
<evidence type="ECO:0000313" key="3">
    <source>
        <dbReference type="WBParaSite" id="MBELARI_LOCUS16911"/>
    </source>
</evidence>
<dbReference type="AlphaFoldDB" id="A0AAF3J569"/>